<protein>
    <submittedName>
        <fullName evidence="2">Uncharacterized protein</fullName>
    </submittedName>
</protein>
<name>A0A7R9FMW2_9NEOP</name>
<evidence type="ECO:0000256" key="1">
    <source>
        <dbReference type="SAM" id="MobiDB-lite"/>
    </source>
</evidence>
<organism evidence="2">
    <name type="scientific">Timema tahoe</name>
    <dbReference type="NCBI Taxonomy" id="61484"/>
    <lineage>
        <taxon>Eukaryota</taxon>
        <taxon>Metazoa</taxon>
        <taxon>Ecdysozoa</taxon>
        <taxon>Arthropoda</taxon>
        <taxon>Hexapoda</taxon>
        <taxon>Insecta</taxon>
        <taxon>Pterygota</taxon>
        <taxon>Neoptera</taxon>
        <taxon>Polyneoptera</taxon>
        <taxon>Phasmatodea</taxon>
        <taxon>Timematodea</taxon>
        <taxon>Timematoidea</taxon>
        <taxon>Timematidae</taxon>
        <taxon>Timema</taxon>
    </lineage>
</organism>
<accession>A0A7R9FMW2</accession>
<gene>
    <name evidence="2" type="ORF">TTEB3V08_LOCUS3427</name>
</gene>
<proteinExistence type="predicted"/>
<dbReference type="AlphaFoldDB" id="A0A7R9FMW2"/>
<reference evidence="2" key="1">
    <citation type="submission" date="2020-11" db="EMBL/GenBank/DDBJ databases">
        <authorList>
            <person name="Tran Van P."/>
        </authorList>
    </citation>
    <scope>NUCLEOTIDE SEQUENCE</scope>
</reference>
<sequence length="632" mass="69217">MVRVTYAVVTHKWRGAGGVSQLYRDVMQNLVHQCFVTPQVETKKMGCGDDLFMMQTRRGGFVSRCKDCYKVGSLNSTSNRDSKLDLLAIGSLVYCESSALDHAATEAGRIRATPIKYPQSVGEDSANFCGEADKGDRETAVIRLQTCQQSLITPVRHPSFSEIRWRKLYFARASTISILHVRDGLHRDFLAAPKTFSHASSEICLKSQNANGDPSEFRMSLTSTTCDPPTPLLARLTTACQSHVVLLDAYRRGVTSPRTIIENKRITQTIQEHSLPVAYFGIAPMTKNLGSLSGDAAGNVLSSDSANVGVFNQSEQWLEFLTTDPEVPDQNITSNYGTSIIMRTRLGGVVGKRASRVEPDHQGRGNRGSNLGRGWENDAKMDGALSPSSHRPYQPMVDSIDHKNTGTALIKLTENNAPRAGLFWSHGTYVGEGGDLDISDVKGLCVYKLTSSTSNGPIRLTWGGEPALTTNTNCIIIFPEPLASESWNSSGRFLLGSCIREEGVSKKFNTKAGWQGKQIHPVFLRKSSTETDQGKGSTLLELAHTLIATFIGLALKVVITFKNSNSLWSVGLSVVCNSTFWISEKSHGKRPHASSMLAVELLRIQPTLGTESYNPFELYANGLGMEIIEEEK</sequence>
<evidence type="ECO:0000313" key="2">
    <source>
        <dbReference type="EMBL" id="CAD7455352.1"/>
    </source>
</evidence>
<dbReference type="EMBL" id="OE000888">
    <property type="protein sequence ID" value="CAD7455352.1"/>
    <property type="molecule type" value="Genomic_DNA"/>
</dbReference>
<feature type="region of interest" description="Disordered" evidence="1">
    <location>
        <begin position="353"/>
        <end position="390"/>
    </location>
</feature>